<feature type="domain" description="Glycosyl transferase family 28 C-terminal" evidence="1">
    <location>
        <begin position="221"/>
        <end position="367"/>
    </location>
</feature>
<dbReference type="Proteomes" id="UP001050975">
    <property type="component" value="Unassembled WGS sequence"/>
</dbReference>
<sequence length="415" mass="46958">MRLMVYSHDTFGLGNISRMLAICNYLLKTIPKLSILVVSGSPMLHSFRLPQGLDYVKLPCLNRGESGQLSAKYLNTETDETVKLRSEIILATAINFKPDMLLVDKKPNGIEGELTATLKYLKCVLPETKLLLLLRDILDSPETTIPEWKNNGYHEAIYFFYNQILVVGMPEVFNLTKEYQFPAYTAKKVRFCGYIRKEPGLKPRSILRQELQINADEQFVLVTPGGGQDGDYLIENYFASLEHLPESHKLKSVILCGPEMKASQKQAFYQTAQKYPHVQISEFTDDLMSYMEASDLIVSMGGYNTVTEILSLGKKSIIVPRVKPAKEQLIRAERLSRLGLVKMIHPDCLTPQGLMETILEQLSNSTSHLPAVSRLDLDGLPQTTRYIYNLLHGIESDEFAYRYSKSLYADLLTAV</sequence>
<gene>
    <name evidence="2" type="ORF">MiSe_91070</name>
</gene>
<dbReference type="Gene3D" id="3.40.50.2000">
    <property type="entry name" value="Glycogen Phosphorylase B"/>
    <property type="match status" value="1"/>
</dbReference>
<evidence type="ECO:0000313" key="3">
    <source>
        <dbReference type="Proteomes" id="UP001050975"/>
    </source>
</evidence>
<dbReference type="PANTHER" id="PTHR21015">
    <property type="entry name" value="UDP-N-ACETYLGLUCOSAMINE--N-ACETYLMURAMYL-(PENTAPEPTIDE) PYROPHOSPHORYL-UNDECAPRENOL N-ACETYLGLUCOSAMINE TRANSFERASE 1"/>
    <property type="match status" value="1"/>
</dbReference>
<evidence type="ECO:0000259" key="1">
    <source>
        <dbReference type="Pfam" id="PF04101"/>
    </source>
</evidence>
<dbReference type="Pfam" id="PF04101">
    <property type="entry name" value="Glyco_tran_28_C"/>
    <property type="match status" value="1"/>
</dbReference>
<dbReference type="SUPFAM" id="SSF53756">
    <property type="entry name" value="UDP-Glycosyltransferase/glycogen phosphorylase"/>
    <property type="match status" value="1"/>
</dbReference>
<dbReference type="InterPro" id="IPR007235">
    <property type="entry name" value="Glyco_trans_28_C"/>
</dbReference>
<dbReference type="EMBL" id="BLAY01000318">
    <property type="protein sequence ID" value="GET44281.1"/>
    <property type="molecule type" value="Genomic_DNA"/>
</dbReference>
<comment type="caution">
    <text evidence="2">The sequence shown here is derived from an EMBL/GenBank/DDBJ whole genome shotgun (WGS) entry which is preliminary data.</text>
</comment>
<keyword evidence="3" id="KW-1185">Reference proteome</keyword>
<evidence type="ECO:0000313" key="2">
    <source>
        <dbReference type="EMBL" id="GET44281.1"/>
    </source>
</evidence>
<organism evidence="2 3">
    <name type="scientific">Microseira wollei NIES-4236</name>
    <dbReference type="NCBI Taxonomy" id="2530354"/>
    <lineage>
        <taxon>Bacteria</taxon>
        <taxon>Bacillati</taxon>
        <taxon>Cyanobacteriota</taxon>
        <taxon>Cyanophyceae</taxon>
        <taxon>Oscillatoriophycideae</taxon>
        <taxon>Aerosakkonematales</taxon>
        <taxon>Aerosakkonemataceae</taxon>
        <taxon>Microseira</taxon>
    </lineage>
</organism>
<proteinExistence type="predicted"/>
<protein>
    <recommendedName>
        <fullName evidence="1">Glycosyl transferase family 28 C-terminal domain-containing protein</fullName>
    </recommendedName>
</protein>
<name>A0AAV3XRH5_9CYAN</name>
<accession>A0AAV3XRH5</accession>
<reference evidence="2" key="1">
    <citation type="submission" date="2019-10" db="EMBL/GenBank/DDBJ databases">
        <title>Draft genome sequece of Microseira wollei NIES-4236.</title>
        <authorList>
            <person name="Yamaguchi H."/>
            <person name="Suzuki S."/>
            <person name="Kawachi M."/>
        </authorList>
    </citation>
    <scope>NUCLEOTIDE SEQUENCE</scope>
    <source>
        <strain evidence="2">NIES-4236</strain>
    </source>
</reference>
<dbReference type="AlphaFoldDB" id="A0AAV3XRH5"/>
<dbReference type="GO" id="GO:0016758">
    <property type="term" value="F:hexosyltransferase activity"/>
    <property type="evidence" value="ECO:0007669"/>
    <property type="project" value="InterPro"/>
</dbReference>
<dbReference type="PANTHER" id="PTHR21015:SF28">
    <property type="entry name" value="SLL1722 PROTEIN"/>
    <property type="match status" value="1"/>
</dbReference>